<dbReference type="InterPro" id="IPR036249">
    <property type="entry name" value="Thioredoxin-like_sf"/>
</dbReference>
<dbReference type="InterPro" id="IPR013766">
    <property type="entry name" value="Thioredoxin_domain"/>
</dbReference>
<dbReference type="Pfam" id="PF00085">
    <property type="entry name" value="Thioredoxin"/>
    <property type="match status" value="1"/>
</dbReference>
<dbReference type="Proteomes" id="UP000642107">
    <property type="component" value="Unassembled WGS sequence"/>
</dbReference>
<evidence type="ECO:0000313" key="9">
    <source>
        <dbReference type="EMBL" id="MBD9699387.1"/>
    </source>
</evidence>
<evidence type="ECO:0000256" key="6">
    <source>
        <dbReference type="NCBIfam" id="TIGR01068"/>
    </source>
</evidence>
<dbReference type="EMBL" id="JACZDF010000003">
    <property type="protein sequence ID" value="MBD9699387.1"/>
    <property type="molecule type" value="Genomic_DNA"/>
</dbReference>
<comment type="similarity">
    <text evidence="1 7">Belongs to the thioredoxin family.</text>
</comment>
<sequence>MMAALTVTDATWAEEVLGADVPVLVDFWAPWCAPCRQVAPIVEELAVQFAGRVKVAKLNTDDNPATTGAYGIVSIPTINIYAGGELVRSIVGGRPRQVLAKELEDVLAG</sequence>
<dbReference type="PANTHER" id="PTHR45663">
    <property type="entry name" value="GEO12009P1"/>
    <property type="match status" value="1"/>
</dbReference>
<feature type="domain" description="Thioredoxin" evidence="8">
    <location>
        <begin position="1"/>
        <end position="108"/>
    </location>
</feature>
<dbReference type="SUPFAM" id="SSF52833">
    <property type="entry name" value="Thioredoxin-like"/>
    <property type="match status" value="1"/>
</dbReference>
<comment type="caution">
    <text evidence="9">The sequence shown here is derived from an EMBL/GenBank/DDBJ whole genome shotgun (WGS) entry which is preliminary data.</text>
</comment>
<keyword evidence="2" id="KW-0813">Transport</keyword>
<evidence type="ECO:0000256" key="5">
    <source>
        <dbReference type="ARBA" id="ARBA00023284"/>
    </source>
</evidence>
<dbReference type="NCBIfam" id="TIGR01068">
    <property type="entry name" value="thioredoxin"/>
    <property type="match status" value="1"/>
</dbReference>
<accession>A0ABR9DST0</accession>
<evidence type="ECO:0000256" key="3">
    <source>
        <dbReference type="ARBA" id="ARBA00022982"/>
    </source>
</evidence>
<protein>
    <recommendedName>
        <fullName evidence="6 7">Thioredoxin</fullName>
    </recommendedName>
</protein>
<keyword evidence="4" id="KW-1015">Disulfide bond</keyword>
<evidence type="ECO:0000259" key="8">
    <source>
        <dbReference type="PROSITE" id="PS51352"/>
    </source>
</evidence>
<dbReference type="CDD" id="cd02947">
    <property type="entry name" value="TRX_family"/>
    <property type="match status" value="1"/>
</dbReference>
<dbReference type="PRINTS" id="PR00421">
    <property type="entry name" value="THIOREDOXIN"/>
</dbReference>
<dbReference type="InterPro" id="IPR005746">
    <property type="entry name" value="Thioredoxin"/>
</dbReference>
<dbReference type="PANTHER" id="PTHR45663:SF11">
    <property type="entry name" value="GEO12009P1"/>
    <property type="match status" value="1"/>
</dbReference>
<evidence type="ECO:0000256" key="4">
    <source>
        <dbReference type="ARBA" id="ARBA00023157"/>
    </source>
</evidence>
<dbReference type="InterPro" id="IPR017937">
    <property type="entry name" value="Thioredoxin_CS"/>
</dbReference>
<dbReference type="PROSITE" id="PS51352">
    <property type="entry name" value="THIOREDOXIN_2"/>
    <property type="match status" value="1"/>
</dbReference>
<keyword evidence="3" id="KW-0249">Electron transport</keyword>
<evidence type="ECO:0000313" key="10">
    <source>
        <dbReference type="Proteomes" id="UP000642107"/>
    </source>
</evidence>
<evidence type="ECO:0000256" key="7">
    <source>
        <dbReference type="PIRNR" id="PIRNR000077"/>
    </source>
</evidence>
<evidence type="ECO:0000256" key="1">
    <source>
        <dbReference type="ARBA" id="ARBA00008987"/>
    </source>
</evidence>
<dbReference type="PIRSF" id="PIRSF000077">
    <property type="entry name" value="Thioredoxin"/>
    <property type="match status" value="1"/>
</dbReference>
<proteinExistence type="inferred from homology"/>
<evidence type="ECO:0000256" key="2">
    <source>
        <dbReference type="ARBA" id="ARBA00022448"/>
    </source>
</evidence>
<gene>
    <name evidence="9" type="primary">trxA</name>
    <name evidence="9" type="ORF">IGS67_07770</name>
</gene>
<organism evidence="9 10">
    <name type="scientific">Flavimobilis rhizosphaerae</name>
    <dbReference type="NCBI Taxonomy" id="2775421"/>
    <lineage>
        <taxon>Bacteria</taxon>
        <taxon>Bacillati</taxon>
        <taxon>Actinomycetota</taxon>
        <taxon>Actinomycetes</taxon>
        <taxon>Micrococcales</taxon>
        <taxon>Jonesiaceae</taxon>
        <taxon>Flavimobilis</taxon>
    </lineage>
</organism>
<keyword evidence="10" id="KW-1185">Reference proteome</keyword>
<dbReference type="Gene3D" id="3.40.30.10">
    <property type="entry name" value="Glutaredoxin"/>
    <property type="match status" value="1"/>
</dbReference>
<reference evidence="9 10" key="1">
    <citation type="submission" date="2020-09" db="EMBL/GenBank/DDBJ databases">
        <title>Flavimobilis rhizosphaerae sp. nov., isolated from rhizosphere soil of Spartina alterniflora.</title>
        <authorList>
            <person name="Hanqin C."/>
        </authorList>
    </citation>
    <scope>NUCLEOTIDE SEQUENCE [LARGE SCALE GENOMIC DNA]</scope>
    <source>
        <strain evidence="9 10">GY 10621</strain>
    </source>
</reference>
<dbReference type="PROSITE" id="PS00194">
    <property type="entry name" value="THIOREDOXIN_1"/>
    <property type="match status" value="1"/>
</dbReference>
<name>A0ABR9DST0_9MICO</name>
<keyword evidence="5" id="KW-0676">Redox-active center</keyword>